<dbReference type="PANTHER" id="PTHR46361:SF3">
    <property type="entry name" value="ELECTRON CARRIER_ PROTEIN DISULFIDE OXIDOREDUCTASE"/>
    <property type="match status" value="1"/>
</dbReference>
<dbReference type="InterPro" id="IPR006869">
    <property type="entry name" value="DUF547"/>
</dbReference>
<organism evidence="3 4">
    <name type="scientific">Psychromonas aquatilis</name>
    <dbReference type="NCBI Taxonomy" id="2005072"/>
    <lineage>
        <taxon>Bacteria</taxon>
        <taxon>Pseudomonadati</taxon>
        <taxon>Pseudomonadota</taxon>
        <taxon>Gammaproteobacteria</taxon>
        <taxon>Alteromonadales</taxon>
        <taxon>Psychromonadaceae</taxon>
        <taxon>Psychromonas</taxon>
    </lineage>
</organism>
<keyword evidence="4" id="KW-1185">Reference proteome</keyword>
<evidence type="ECO:0000256" key="1">
    <source>
        <dbReference type="SAM" id="SignalP"/>
    </source>
</evidence>
<evidence type="ECO:0000313" key="3">
    <source>
        <dbReference type="EMBL" id="MEL0630330.1"/>
    </source>
</evidence>
<dbReference type="Proteomes" id="UP001369082">
    <property type="component" value="Unassembled WGS sequence"/>
</dbReference>
<feature type="chain" id="PRO_5045413307" evidence="1">
    <location>
        <begin position="22"/>
        <end position="268"/>
    </location>
</feature>
<dbReference type="PANTHER" id="PTHR46361">
    <property type="entry name" value="ELECTRON CARRIER/ PROTEIN DISULFIDE OXIDOREDUCTASE"/>
    <property type="match status" value="1"/>
</dbReference>
<protein>
    <submittedName>
        <fullName evidence="3">DUF547 domain-containing protein</fullName>
    </submittedName>
</protein>
<comment type="caution">
    <text evidence="3">The sequence shown here is derived from an EMBL/GenBank/DDBJ whole genome shotgun (WGS) entry which is preliminary data.</text>
</comment>
<keyword evidence="1" id="KW-0732">Signal</keyword>
<evidence type="ECO:0000313" key="4">
    <source>
        <dbReference type="Proteomes" id="UP001369082"/>
    </source>
</evidence>
<sequence length="268" mass="30427">MVRFTLGAAILSSSMLSTAYAETAGNLHSTWTNLLAEHITPINQGHSTAVDYAGFKQQEATLQTYLDKLAETTQAEFDAWSKDKQLAFLINAYNAWTVEFILTEYPDLDSIKDLGSVFNSPWDKEFIPLLGKTVSLNDIEHGLIRGSDRYNDPRIHFAVNCASIGCPALREEAYTADKLEQQLTQQAVRFLTDSSRNYIKDNNLYLSSIFKWYGEDFEAGFRGTQSIQGFLNLYVDALQLTEQQQSVLKAQKFKVKFLDYDWNLNAIR</sequence>
<accession>A0ABU9GSW4</accession>
<reference evidence="3 4" key="1">
    <citation type="submission" date="2024-02" db="EMBL/GenBank/DDBJ databases">
        <title>Bacteria isolated from the canopy kelp, Nereocystis luetkeana.</title>
        <authorList>
            <person name="Pfister C.A."/>
            <person name="Younker I.T."/>
            <person name="Light S.H."/>
        </authorList>
    </citation>
    <scope>NUCLEOTIDE SEQUENCE [LARGE SCALE GENOMIC DNA]</scope>
    <source>
        <strain evidence="3 4">TI.1.05</strain>
    </source>
</reference>
<evidence type="ECO:0000259" key="2">
    <source>
        <dbReference type="Pfam" id="PF04784"/>
    </source>
</evidence>
<feature type="signal peptide" evidence="1">
    <location>
        <begin position="1"/>
        <end position="21"/>
    </location>
</feature>
<proteinExistence type="predicted"/>
<dbReference type="EMBL" id="JBAKAZ010000050">
    <property type="protein sequence ID" value="MEL0630330.1"/>
    <property type="molecule type" value="Genomic_DNA"/>
</dbReference>
<name>A0ABU9GSW4_9GAMM</name>
<feature type="domain" description="DUF547" evidence="2">
    <location>
        <begin position="78"/>
        <end position="191"/>
    </location>
</feature>
<gene>
    <name evidence="3" type="ORF">V6256_12000</name>
</gene>
<dbReference type="Pfam" id="PF04784">
    <property type="entry name" value="DUF547"/>
    <property type="match status" value="1"/>
</dbReference>